<name>A0AAV4GZM1_9GAST</name>
<dbReference type="GO" id="GO:0000976">
    <property type="term" value="F:transcription cis-regulatory region binding"/>
    <property type="evidence" value="ECO:0007669"/>
    <property type="project" value="TreeGrafter"/>
</dbReference>
<evidence type="ECO:0000313" key="5">
    <source>
        <dbReference type="Proteomes" id="UP000762676"/>
    </source>
</evidence>
<comment type="caution">
    <text evidence="4">The sequence shown here is derived from an EMBL/GenBank/DDBJ whole genome shotgun (WGS) entry which is preliminary data.</text>
</comment>
<dbReference type="AlphaFoldDB" id="A0AAV4GZM1"/>
<dbReference type="Proteomes" id="UP000762676">
    <property type="component" value="Unassembled WGS sequence"/>
</dbReference>
<dbReference type="GO" id="GO:0000122">
    <property type="term" value="P:negative regulation of transcription by RNA polymerase II"/>
    <property type="evidence" value="ECO:0007669"/>
    <property type="project" value="TreeGrafter"/>
</dbReference>
<dbReference type="InterPro" id="IPR035965">
    <property type="entry name" value="PAS-like_dom_sf"/>
</dbReference>
<dbReference type="PANTHER" id="PTHR11269:SF16">
    <property type="entry name" value="PERIOD CIRCADIAN PROTEIN"/>
    <property type="match status" value="1"/>
</dbReference>
<dbReference type="InterPro" id="IPR050760">
    <property type="entry name" value="Period_circadian_regulator"/>
</dbReference>
<feature type="region of interest" description="Disordered" evidence="3">
    <location>
        <begin position="327"/>
        <end position="376"/>
    </location>
</feature>
<dbReference type="Gene3D" id="3.30.450.20">
    <property type="entry name" value="PAS domain"/>
    <property type="match status" value="2"/>
</dbReference>
<reference evidence="4 5" key="1">
    <citation type="journal article" date="2021" name="Elife">
        <title>Chloroplast acquisition without the gene transfer in kleptoplastic sea slugs, Plakobranchus ocellatus.</title>
        <authorList>
            <person name="Maeda T."/>
            <person name="Takahashi S."/>
            <person name="Yoshida T."/>
            <person name="Shimamura S."/>
            <person name="Takaki Y."/>
            <person name="Nagai Y."/>
            <person name="Toyoda A."/>
            <person name="Suzuki Y."/>
            <person name="Arimoto A."/>
            <person name="Ishii H."/>
            <person name="Satoh N."/>
            <person name="Nishiyama T."/>
            <person name="Hasebe M."/>
            <person name="Maruyama T."/>
            <person name="Minagawa J."/>
            <person name="Obokata J."/>
            <person name="Shigenobu S."/>
        </authorList>
    </citation>
    <scope>NUCLEOTIDE SEQUENCE [LARGE SCALE GENOMIC DNA]</scope>
</reference>
<proteinExistence type="predicted"/>
<evidence type="ECO:0000256" key="3">
    <source>
        <dbReference type="SAM" id="MobiDB-lite"/>
    </source>
</evidence>
<keyword evidence="2" id="KW-0539">Nucleus</keyword>
<gene>
    <name evidence="4" type="ORF">ElyMa_002559000</name>
</gene>
<feature type="compositionally biased region" description="Polar residues" evidence="3">
    <location>
        <begin position="333"/>
        <end position="345"/>
    </location>
</feature>
<dbReference type="GO" id="GO:0005634">
    <property type="term" value="C:nucleus"/>
    <property type="evidence" value="ECO:0007669"/>
    <property type="project" value="UniProtKB-SubCell"/>
</dbReference>
<keyword evidence="5" id="KW-1185">Reference proteome</keyword>
<dbReference type="GO" id="GO:0001222">
    <property type="term" value="F:transcription corepressor binding"/>
    <property type="evidence" value="ECO:0007669"/>
    <property type="project" value="TreeGrafter"/>
</dbReference>
<protein>
    <submittedName>
        <fullName evidence="4">Circadian clock protein period</fullName>
    </submittedName>
</protein>
<dbReference type="GO" id="GO:0032922">
    <property type="term" value="P:circadian regulation of gene expression"/>
    <property type="evidence" value="ECO:0007669"/>
    <property type="project" value="TreeGrafter"/>
</dbReference>
<dbReference type="InterPro" id="IPR000014">
    <property type="entry name" value="PAS"/>
</dbReference>
<dbReference type="SUPFAM" id="SSF55785">
    <property type="entry name" value="PYP-like sensor domain (PAS domain)"/>
    <property type="match status" value="1"/>
</dbReference>
<dbReference type="EMBL" id="BMAT01005263">
    <property type="protein sequence ID" value="GFR90090.1"/>
    <property type="molecule type" value="Genomic_DNA"/>
</dbReference>
<dbReference type="Pfam" id="PF14598">
    <property type="entry name" value="PAS_11"/>
    <property type="match status" value="1"/>
</dbReference>
<comment type="subcellular location">
    <subcellularLocation>
        <location evidence="1">Nucleus</location>
    </subcellularLocation>
</comment>
<accession>A0AAV4GZM1</accession>
<dbReference type="GO" id="GO:0005737">
    <property type="term" value="C:cytoplasm"/>
    <property type="evidence" value="ECO:0007669"/>
    <property type="project" value="TreeGrafter"/>
</dbReference>
<evidence type="ECO:0000256" key="1">
    <source>
        <dbReference type="ARBA" id="ARBA00004123"/>
    </source>
</evidence>
<organism evidence="4 5">
    <name type="scientific">Elysia marginata</name>
    <dbReference type="NCBI Taxonomy" id="1093978"/>
    <lineage>
        <taxon>Eukaryota</taxon>
        <taxon>Metazoa</taxon>
        <taxon>Spiralia</taxon>
        <taxon>Lophotrochozoa</taxon>
        <taxon>Mollusca</taxon>
        <taxon>Gastropoda</taxon>
        <taxon>Heterobranchia</taxon>
        <taxon>Euthyneura</taxon>
        <taxon>Panpulmonata</taxon>
        <taxon>Sacoglossa</taxon>
        <taxon>Placobranchoidea</taxon>
        <taxon>Plakobranchidae</taxon>
        <taxon>Elysia</taxon>
    </lineage>
</organism>
<sequence>MFISVSETRHVVLKASSSLMKHLGYPTDWWRGRQLRDFIEKRDMSSVYKCLAHNTGWGGSCETPGPNTLYTTEAPSQESSNHCFIRIRRFRRREEGINPENTKVYSPFHVTLSSNTTLTKQPDSDVHGHESQERSFTISCTPLTTNFWESGQRLHDDITLSMRHSAQCNVTFICANTVNTLGFFPQDLEGISIFDLYHHEDLPMLMYVHANVMVFGGEPFETDPMRLKTRNGHYVTVKTQWTGFINPFSRTLEFIIAQHTVMKAPYNPHLFEEPLVRLGSIFETTKGCRVQKKILDVLKQPVILLPCEDERRKKREKRKARLSGQKIFENLRHSTSTPSSETPLINSKVEISSDESKSEDCNEEGTNYMYKHPRPSSNVEHRKKVTLIFETSLWF</sequence>
<dbReference type="CDD" id="cd00130">
    <property type="entry name" value="PAS"/>
    <property type="match status" value="1"/>
</dbReference>
<evidence type="ECO:0000313" key="4">
    <source>
        <dbReference type="EMBL" id="GFR90090.1"/>
    </source>
</evidence>
<dbReference type="PANTHER" id="PTHR11269">
    <property type="entry name" value="PERIOD CIRCADIAN PROTEIN"/>
    <property type="match status" value="1"/>
</dbReference>
<dbReference type="GO" id="GO:0043153">
    <property type="term" value="P:entrainment of circadian clock by photoperiod"/>
    <property type="evidence" value="ECO:0007669"/>
    <property type="project" value="TreeGrafter"/>
</dbReference>
<evidence type="ECO:0000256" key="2">
    <source>
        <dbReference type="ARBA" id="ARBA00023242"/>
    </source>
</evidence>